<reference evidence="2 3" key="1">
    <citation type="submission" date="2019-02" db="EMBL/GenBank/DDBJ databases">
        <title>Deep-cultivation of Planctomycetes and their phenomic and genomic characterization uncovers novel biology.</title>
        <authorList>
            <person name="Wiegand S."/>
            <person name="Jogler M."/>
            <person name="Boedeker C."/>
            <person name="Pinto D."/>
            <person name="Vollmers J."/>
            <person name="Rivas-Marin E."/>
            <person name="Kohn T."/>
            <person name="Peeters S.H."/>
            <person name="Heuer A."/>
            <person name="Rast P."/>
            <person name="Oberbeckmann S."/>
            <person name="Bunk B."/>
            <person name="Jeske O."/>
            <person name="Meyerdierks A."/>
            <person name="Storesund J.E."/>
            <person name="Kallscheuer N."/>
            <person name="Luecker S."/>
            <person name="Lage O.M."/>
            <person name="Pohl T."/>
            <person name="Merkel B.J."/>
            <person name="Hornburger P."/>
            <person name="Mueller R.-W."/>
            <person name="Bruemmer F."/>
            <person name="Labrenz M."/>
            <person name="Spormann A.M."/>
            <person name="Op den Camp H."/>
            <person name="Overmann J."/>
            <person name="Amann R."/>
            <person name="Jetten M.S.M."/>
            <person name="Mascher T."/>
            <person name="Medema M.H."/>
            <person name="Devos D.P."/>
            <person name="Kaster A.-K."/>
            <person name="Ovreas L."/>
            <person name="Rohde M."/>
            <person name="Galperin M.Y."/>
            <person name="Jogler C."/>
        </authorList>
    </citation>
    <scope>NUCLEOTIDE SEQUENCE [LARGE SCALE GENOMIC DNA]</scope>
    <source>
        <strain evidence="2 3">I41</strain>
    </source>
</reference>
<evidence type="ECO:0000259" key="1">
    <source>
        <dbReference type="Pfam" id="PF00535"/>
    </source>
</evidence>
<dbReference type="PANTHER" id="PTHR48090">
    <property type="entry name" value="UNDECAPRENYL-PHOSPHATE 4-DEOXY-4-FORMAMIDO-L-ARABINOSE TRANSFERASE-RELATED"/>
    <property type="match status" value="1"/>
</dbReference>
<dbReference type="Proteomes" id="UP000317909">
    <property type="component" value="Chromosome"/>
</dbReference>
<dbReference type="OrthoDB" id="276604at2"/>
<dbReference type="InterPro" id="IPR050256">
    <property type="entry name" value="Glycosyltransferase_2"/>
</dbReference>
<protein>
    <submittedName>
        <fullName evidence="2">Glycosyltransferase CsbB</fullName>
        <ecNumber evidence="2">2.4.-.-</ecNumber>
    </submittedName>
</protein>
<dbReference type="EC" id="2.4.-.-" evidence="2"/>
<keyword evidence="3" id="KW-1185">Reference proteome</keyword>
<keyword evidence="2" id="KW-0328">Glycosyltransferase</keyword>
<dbReference type="Gene3D" id="3.90.550.10">
    <property type="entry name" value="Spore Coat Polysaccharide Biosynthesis Protein SpsA, Chain A"/>
    <property type="match status" value="1"/>
</dbReference>
<dbReference type="AlphaFoldDB" id="A0A517TYI7"/>
<evidence type="ECO:0000313" key="2">
    <source>
        <dbReference type="EMBL" id="QDT73436.1"/>
    </source>
</evidence>
<dbReference type="KEGG" id="llh:I41_26250"/>
<dbReference type="InterPro" id="IPR029044">
    <property type="entry name" value="Nucleotide-diphossugar_trans"/>
</dbReference>
<organism evidence="2 3">
    <name type="scientific">Lacipirellula limnantheis</name>
    <dbReference type="NCBI Taxonomy" id="2528024"/>
    <lineage>
        <taxon>Bacteria</taxon>
        <taxon>Pseudomonadati</taxon>
        <taxon>Planctomycetota</taxon>
        <taxon>Planctomycetia</taxon>
        <taxon>Pirellulales</taxon>
        <taxon>Lacipirellulaceae</taxon>
        <taxon>Lacipirellula</taxon>
    </lineage>
</organism>
<feature type="domain" description="Glycosyltransferase 2-like" evidence="1">
    <location>
        <begin position="35"/>
        <end position="201"/>
    </location>
</feature>
<dbReference type="CDD" id="cd04179">
    <property type="entry name" value="DPM_DPG-synthase_like"/>
    <property type="match status" value="1"/>
</dbReference>
<keyword evidence="2" id="KW-0808">Transferase</keyword>
<sequence>MNSVTPAFLPASHSLPSARRALRAVDGALRTTLAVIVPCHNEAEAMPDLKLGMERLRSALQRRFDLQWLLVDDGSTDDTPSLMRELSRECDDVTVLCHDRCQGIAAAINTGLQHTAAEIVASLDADCTYDPLILEPMLQLLTREVDMVVASPYHPRGGVEGVPAWRLQLSQGASRIYGLLMRNKLHTYTSCVRVGWRESLADLPTVNPGFVGIVELIWHLDRRGARIAEQPAVLRTRSAGQSKMRIARATLAHLRLMGRAAWRRVFPGQETS</sequence>
<dbReference type="GO" id="GO:0016757">
    <property type="term" value="F:glycosyltransferase activity"/>
    <property type="evidence" value="ECO:0007669"/>
    <property type="project" value="UniProtKB-KW"/>
</dbReference>
<dbReference type="EMBL" id="CP036339">
    <property type="protein sequence ID" value="QDT73436.1"/>
    <property type="molecule type" value="Genomic_DNA"/>
</dbReference>
<evidence type="ECO:0000313" key="3">
    <source>
        <dbReference type="Proteomes" id="UP000317909"/>
    </source>
</evidence>
<dbReference type="SUPFAM" id="SSF53448">
    <property type="entry name" value="Nucleotide-diphospho-sugar transferases"/>
    <property type="match status" value="1"/>
</dbReference>
<dbReference type="Pfam" id="PF00535">
    <property type="entry name" value="Glycos_transf_2"/>
    <property type="match status" value="1"/>
</dbReference>
<dbReference type="InterPro" id="IPR001173">
    <property type="entry name" value="Glyco_trans_2-like"/>
</dbReference>
<accession>A0A517TYI7</accession>
<name>A0A517TYI7_9BACT</name>
<dbReference type="PANTHER" id="PTHR48090:SF7">
    <property type="entry name" value="RFBJ PROTEIN"/>
    <property type="match status" value="1"/>
</dbReference>
<proteinExistence type="predicted"/>
<gene>
    <name evidence="2" type="primary">csbB</name>
    <name evidence="2" type="ORF">I41_26250</name>
</gene>